<feature type="compositionally biased region" description="Basic and acidic residues" evidence="1">
    <location>
        <begin position="1"/>
        <end position="17"/>
    </location>
</feature>
<evidence type="ECO:0000313" key="2">
    <source>
        <dbReference type="EMBL" id="OAL67804.1"/>
    </source>
</evidence>
<feature type="region of interest" description="Disordered" evidence="1">
    <location>
        <begin position="1"/>
        <end position="37"/>
    </location>
</feature>
<feature type="region of interest" description="Disordered" evidence="1">
    <location>
        <begin position="189"/>
        <end position="219"/>
    </location>
</feature>
<accession>A0A178F6V6</accession>
<protein>
    <submittedName>
        <fullName evidence="2">Uncharacterized protein</fullName>
    </submittedName>
</protein>
<proteinExistence type="predicted"/>
<comment type="caution">
    <text evidence="2">The sequence shown here is derived from an EMBL/GenBank/DDBJ whole genome shotgun (WGS) entry which is preliminary data.</text>
</comment>
<reference evidence="2 3" key="1">
    <citation type="submission" date="2016-05" db="EMBL/GenBank/DDBJ databases">
        <title>Genome sequencing of Trichophyton rubrum CMCC(F)T1i isolated from hair.</title>
        <authorList>
            <person name="Zhan P."/>
            <person name="Tao Y."/>
            <person name="Liu W."/>
        </authorList>
    </citation>
    <scope>NUCLEOTIDE SEQUENCE [LARGE SCALE GENOMIC DNA]</scope>
    <source>
        <strain evidence="3">CMCC(F)T1i</strain>
    </source>
</reference>
<dbReference type="AlphaFoldDB" id="A0A178F6V6"/>
<name>A0A178F6V6_TRIRU</name>
<sequence length="236" mass="26042">MDRRKLTGGSIHDRRAAGDSPSSGSGSGVRSLPTRQKRHRPVLAALRAMLEGSPTRPSLFLAPSFMIRMASCILGRSGGGDLPAVIGWTAGAVNPRPLRHSASTHRKRAVEGRSSAFFGCWALAGRAGWRDFFSLLFAFAICPLASSSPPMAASHGFSWLLMPLPLLRLVAREPVLILRHFLTPYQGSPPAINHFQPSPLRRRQQRRADQDEPSRGPTLRTHIDRRWLQNYKAHGF</sequence>
<dbReference type="Proteomes" id="UP000243015">
    <property type="component" value="Unassembled WGS sequence"/>
</dbReference>
<evidence type="ECO:0000313" key="3">
    <source>
        <dbReference type="Proteomes" id="UP000243015"/>
    </source>
</evidence>
<dbReference type="EMBL" id="LHPM01000009">
    <property type="protein sequence ID" value="OAL67804.1"/>
    <property type="molecule type" value="Genomic_DNA"/>
</dbReference>
<evidence type="ECO:0000256" key="1">
    <source>
        <dbReference type="SAM" id="MobiDB-lite"/>
    </source>
</evidence>
<feature type="compositionally biased region" description="Low complexity" evidence="1">
    <location>
        <begin position="18"/>
        <end position="31"/>
    </location>
</feature>
<gene>
    <name evidence="2" type="ORF">A7C99_0935</name>
</gene>
<organism evidence="2 3">
    <name type="scientific">Trichophyton rubrum</name>
    <name type="common">Athlete's foot fungus</name>
    <name type="synonym">Epidermophyton rubrum</name>
    <dbReference type="NCBI Taxonomy" id="5551"/>
    <lineage>
        <taxon>Eukaryota</taxon>
        <taxon>Fungi</taxon>
        <taxon>Dikarya</taxon>
        <taxon>Ascomycota</taxon>
        <taxon>Pezizomycotina</taxon>
        <taxon>Eurotiomycetes</taxon>
        <taxon>Eurotiomycetidae</taxon>
        <taxon>Onygenales</taxon>
        <taxon>Arthrodermataceae</taxon>
        <taxon>Trichophyton</taxon>
    </lineage>
</organism>